<dbReference type="AlphaFoldDB" id="A0A6P7T0Y0"/>
<dbReference type="FunFam" id="3.10.50.40:FF:000025">
    <property type="entry name" value="Peptidylprolyl isomerase"/>
    <property type="match status" value="1"/>
</dbReference>
<evidence type="ECO:0000256" key="2">
    <source>
        <dbReference type="ARBA" id="ARBA00013194"/>
    </source>
</evidence>
<evidence type="ECO:0000313" key="8">
    <source>
        <dbReference type="RefSeq" id="XP_029644373.1"/>
    </source>
</evidence>
<dbReference type="PANTHER" id="PTHR10516:SF443">
    <property type="entry name" value="FK506-BINDING PROTEIN 59-RELATED"/>
    <property type="match status" value="1"/>
</dbReference>
<comment type="catalytic activity">
    <reaction evidence="1 5">
        <text>[protein]-peptidylproline (omega=180) = [protein]-peptidylproline (omega=0)</text>
        <dbReference type="Rhea" id="RHEA:16237"/>
        <dbReference type="Rhea" id="RHEA-COMP:10747"/>
        <dbReference type="Rhea" id="RHEA-COMP:10748"/>
        <dbReference type="ChEBI" id="CHEBI:83833"/>
        <dbReference type="ChEBI" id="CHEBI:83834"/>
        <dbReference type="EC" id="5.2.1.8"/>
    </reaction>
</comment>
<name>A0A6P7T0Y0_9MOLL</name>
<accession>A0A6P7T0Y0</accession>
<protein>
    <recommendedName>
        <fullName evidence="2 5">peptidylprolyl isomerase</fullName>
        <ecNumber evidence="2 5">5.2.1.8</ecNumber>
    </recommendedName>
</protein>
<dbReference type="Pfam" id="PF00254">
    <property type="entry name" value="FKBP_C"/>
    <property type="match status" value="1"/>
</dbReference>
<feature type="domain" description="PPIase FKBP-type" evidence="6">
    <location>
        <begin position="20"/>
        <end position="108"/>
    </location>
</feature>
<dbReference type="InterPro" id="IPR050689">
    <property type="entry name" value="FKBP-type_PPIase"/>
</dbReference>
<dbReference type="PANTHER" id="PTHR10516">
    <property type="entry name" value="PEPTIDYL-PROLYL CIS-TRANS ISOMERASE"/>
    <property type="match status" value="1"/>
</dbReference>
<evidence type="ECO:0000256" key="1">
    <source>
        <dbReference type="ARBA" id="ARBA00000971"/>
    </source>
</evidence>
<gene>
    <name evidence="8" type="primary">LOC115218612</name>
</gene>
<dbReference type="SUPFAM" id="SSF54534">
    <property type="entry name" value="FKBP-like"/>
    <property type="match status" value="1"/>
</dbReference>
<evidence type="ECO:0000256" key="5">
    <source>
        <dbReference type="PROSITE-ProRule" id="PRU00277"/>
    </source>
</evidence>
<dbReference type="InterPro" id="IPR046357">
    <property type="entry name" value="PPIase_dom_sf"/>
</dbReference>
<evidence type="ECO:0000259" key="6">
    <source>
        <dbReference type="PROSITE" id="PS50059"/>
    </source>
</evidence>
<dbReference type="EC" id="5.2.1.8" evidence="2 5"/>
<evidence type="ECO:0000256" key="3">
    <source>
        <dbReference type="ARBA" id="ARBA00023110"/>
    </source>
</evidence>
<keyword evidence="7" id="KW-1185">Reference proteome</keyword>
<dbReference type="GO" id="GO:0003755">
    <property type="term" value="F:peptidyl-prolyl cis-trans isomerase activity"/>
    <property type="evidence" value="ECO:0007669"/>
    <property type="project" value="UniProtKB-KW"/>
</dbReference>
<sequence length="117" mass="12779">MGVTIEKIVEGDGQTFPKKGQKATVHYVATLTDGTKFDSSRDRDKPFTFKVGGGFVIKGWDEGITQMSLGERSKLICTPDYGYGPKGYPGVIPPNSTLIFDVQLISLSPTNSYKNQN</sequence>
<keyword evidence="4 5" id="KW-0413">Isomerase</keyword>
<reference evidence="8" key="1">
    <citation type="submission" date="2025-08" db="UniProtKB">
        <authorList>
            <consortium name="RefSeq"/>
        </authorList>
    </citation>
    <scope>IDENTIFICATION</scope>
</reference>
<organism evidence="7 8">
    <name type="scientific">Octopus sinensis</name>
    <name type="common">East Asian common octopus</name>
    <dbReference type="NCBI Taxonomy" id="2607531"/>
    <lineage>
        <taxon>Eukaryota</taxon>
        <taxon>Metazoa</taxon>
        <taxon>Spiralia</taxon>
        <taxon>Lophotrochozoa</taxon>
        <taxon>Mollusca</taxon>
        <taxon>Cephalopoda</taxon>
        <taxon>Coleoidea</taxon>
        <taxon>Octopodiformes</taxon>
        <taxon>Octopoda</taxon>
        <taxon>Incirrata</taxon>
        <taxon>Octopodidae</taxon>
        <taxon>Octopus</taxon>
    </lineage>
</organism>
<dbReference type="InterPro" id="IPR001179">
    <property type="entry name" value="PPIase_FKBP_dom"/>
</dbReference>
<dbReference type="Gene3D" id="3.10.50.40">
    <property type="match status" value="1"/>
</dbReference>
<evidence type="ECO:0000256" key="4">
    <source>
        <dbReference type="ARBA" id="ARBA00023235"/>
    </source>
</evidence>
<evidence type="ECO:0000313" key="7">
    <source>
        <dbReference type="Proteomes" id="UP000515154"/>
    </source>
</evidence>
<dbReference type="PROSITE" id="PS50059">
    <property type="entry name" value="FKBP_PPIASE"/>
    <property type="match status" value="1"/>
</dbReference>
<dbReference type="GO" id="GO:0005737">
    <property type="term" value="C:cytoplasm"/>
    <property type="evidence" value="ECO:0007669"/>
    <property type="project" value="TreeGrafter"/>
</dbReference>
<dbReference type="KEGG" id="osn:115218612"/>
<dbReference type="RefSeq" id="XP_029644373.1">
    <property type="nucleotide sequence ID" value="XM_029788513.2"/>
</dbReference>
<dbReference type="Proteomes" id="UP000515154">
    <property type="component" value="Linkage group LG13"/>
</dbReference>
<keyword evidence="3 5" id="KW-0697">Rotamase</keyword>
<proteinExistence type="predicted"/>